<evidence type="ECO:0000313" key="4">
    <source>
        <dbReference type="Proteomes" id="UP000677305"/>
    </source>
</evidence>
<dbReference type="KEGG" id="vgu:HYG85_10990"/>
<dbReference type="Proteomes" id="UP000677305">
    <property type="component" value="Chromosome"/>
</dbReference>
<dbReference type="InterPro" id="IPR035490">
    <property type="entry name" value="GlmS/FrlB_SIS"/>
</dbReference>
<feature type="domain" description="SIS" evidence="2">
    <location>
        <begin position="30"/>
        <end position="176"/>
    </location>
</feature>
<feature type="domain" description="SIS" evidence="2">
    <location>
        <begin position="201"/>
        <end position="342"/>
    </location>
</feature>
<dbReference type="Gene3D" id="3.40.50.10490">
    <property type="entry name" value="Glucose-6-phosphate isomerase like protein, domain 1"/>
    <property type="match status" value="2"/>
</dbReference>
<gene>
    <name evidence="3" type="ORF">HYG85_10990</name>
</gene>
<sequence>MEKQLGQHTIKEIFQQGEAFRGVVETLDTITATIKKAFCEVNPDEVIFTGCGTSLYLAQTSATIFSKYNDITAKAVPCSELYLTPELYVKGKRSLVIPITRRSDTTEVKMAINKVRLLDNVKTLAVTCDENSKEYNDYYILSPKAKEKSIVMTKSFTSMVFMNQILALTVAGKEELVNKLVSMPENCSKVMDNINDICKQIIKENNDINLYITLGQGSLYGIANESMNKIKEMAISNSEAYYSLEYRHGPMALVDDKTLITQYITEECEELEVALMEEMKEYGGRIFIIGDKLTNKTKKCADYYIELDCGYNADLITPLVAISGQLLGYYCAISKGLDLDSPRNLSQAIILK</sequence>
<evidence type="ECO:0000313" key="3">
    <source>
        <dbReference type="EMBL" id="QUH29415.1"/>
    </source>
</evidence>
<dbReference type="EMBL" id="CP058561">
    <property type="protein sequence ID" value="QUH29415.1"/>
    <property type="molecule type" value="Genomic_DNA"/>
</dbReference>
<dbReference type="SUPFAM" id="SSF53697">
    <property type="entry name" value="SIS domain"/>
    <property type="match status" value="1"/>
</dbReference>
<dbReference type="Pfam" id="PF01380">
    <property type="entry name" value="SIS"/>
    <property type="match status" value="2"/>
</dbReference>
<organism evidence="3 4">
    <name type="scientific">Vallitalea guaymasensis</name>
    <dbReference type="NCBI Taxonomy" id="1185412"/>
    <lineage>
        <taxon>Bacteria</taxon>
        <taxon>Bacillati</taxon>
        <taxon>Bacillota</taxon>
        <taxon>Clostridia</taxon>
        <taxon>Lachnospirales</taxon>
        <taxon>Vallitaleaceae</taxon>
        <taxon>Vallitalea</taxon>
    </lineage>
</organism>
<dbReference type="PROSITE" id="PS51464">
    <property type="entry name" value="SIS"/>
    <property type="match status" value="2"/>
</dbReference>
<evidence type="ECO:0000256" key="1">
    <source>
        <dbReference type="ARBA" id="ARBA00022737"/>
    </source>
</evidence>
<evidence type="ECO:0000259" key="2">
    <source>
        <dbReference type="PROSITE" id="PS51464"/>
    </source>
</evidence>
<name>A0A8J8MB16_9FIRM</name>
<dbReference type="RefSeq" id="WP_212693495.1">
    <property type="nucleotide sequence ID" value="NZ_CP058561.1"/>
</dbReference>
<reference evidence="3 4" key="1">
    <citation type="submission" date="2020-07" db="EMBL/GenBank/DDBJ databases">
        <title>Vallitalea guaymasensis genome.</title>
        <authorList>
            <person name="Postec A."/>
        </authorList>
    </citation>
    <scope>NUCLEOTIDE SEQUENCE [LARGE SCALE GENOMIC DNA]</scope>
    <source>
        <strain evidence="3 4">Ra1766G1</strain>
    </source>
</reference>
<keyword evidence="4" id="KW-1185">Reference proteome</keyword>
<accession>A0A8J8MB16</accession>
<dbReference type="CDD" id="cd05009">
    <property type="entry name" value="SIS_GlmS_GlmD_2"/>
    <property type="match status" value="1"/>
</dbReference>
<dbReference type="AlphaFoldDB" id="A0A8J8MB16"/>
<dbReference type="InterPro" id="IPR001347">
    <property type="entry name" value="SIS_dom"/>
</dbReference>
<protein>
    <submittedName>
        <fullName evidence="3">SIS domain-containing protein</fullName>
    </submittedName>
</protein>
<dbReference type="PANTHER" id="PTHR10937:SF4">
    <property type="entry name" value="GLUCOSAMINE-6-PHOSPHATE DEAMINASE"/>
    <property type="match status" value="1"/>
</dbReference>
<dbReference type="GO" id="GO:1901135">
    <property type="term" value="P:carbohydrate derivative metabolic process"/>
    <property type="evidence" value="ECO:0007669"/>
    <property type="project" value="InterPro"/>
</dbReference>
<dbReference type="InterPro" id="IPR046348">
    <property type="entry name" value="SIS_dom_sf"/>
</dbReference>
<dbReference type="InterPro" id="IPR035466">
    <property type="entry name" value="GlmS/AgaS_SIS"/>
</dbReference>
<keyword evidence="1" id="KW-0677">Repeat</keyword>
<dbReference type="GO" id="GO:0097367">
    <property type="term" value="F:carbohydrate derivative binding"/>
    <property type="evidence" value="ECO:0007669"/>
    <property type="project" value="InterPro"/>
</dbReference>
<proteinExistence type="predicted"/>
<dbReference type="CDD" id="cd05008">
    <property type="entry name" value="SIS_GlmS_GlmD_1"/>
    <property type="match status" value="1"/>
</dbReference>
<dbReference type="PANTHER" id="PTHR10937">
    <property type="entry name" value="GLUCOSAMINE--FRUCTOSE-6-PHOSPHATE AMINOTRANSFERASE, ISOMERIZING"/>
    <property type="match status" value="1"/>
</dbReference>